<keyword evidence="2" id="KW-0238">DNA-binding</keyword>
<keyword evidence="1" id="KW-0805">Transcription regulation</keyword>
<dbReference type="AlphaFoldDB" id="A0A7D3VRD2"/>
<dbReference type="GO" id="GO:0003700">
    <property type="term" value="F:DNA-binding transcription factor activity"/>
    <property type="evidence" value="ECO:0007669"/>
    <property type="project" value="InterPro"/>
</dbReference>
<sequence length="307" mass="32775">MRSTVHGGGDAAVWDVAYPARPSRMAGVAFAGFSRGGSAADHRLVPHASVIVALDFGAGPPLVEDAAGRRFQGSLVGGLGYSGSVWVRGENIQCVQVRLSPVVARAVLDVGPVDLDGSVVSLGDLWGRQASRLSERLHDLSSWEDRFALIEASVARRYEARRPLDPEVVWTWNRIVAGQGRVRIEALAVELGWSRKRLWARFREQIGLPPKRAAKLVRFDHAAHRLSAGQDAARVAADGGYTDQSHLHRDVMAFAGVTPAALAEESRLTTAALAESAGPQKSPARGESASADAVVARPGPAWAMCNQ</sequence>
<dbReference type="Proteomes" id="UP000501240">
    <property type="component" value="Chromosome"/>
</dbReference>
<dbReference type="PROSITE" id="PS01124">
    <property type="entry name" value="HTH_ARAC_FAMILY_2"/>
    <property type="match status" value="1"/>
</dbReference>
<evidence type="ECO:0000313" key="6">
    <source>
        <dbReference type="EMBL" id="QKG20840.1"/>
    </source>
</evidence>
<evidence type="ECO:0000256" key="1">
    <source>
        <dbReference type="ARBA" id="ARBA00023015"/>
    </source>
</evidence>
<dbReference type="EMBL" id="CP053892">
    <property type="protein sequence ID" value="QKG20840.1"/>
    <property type="molecule type" value="Genomic_DNA"/>
</dbReference>
<dbReference type="RefSeq" id="WP_173095203.1">
    <property type="nucleotide sequence ID" value="NZ_CP053892.1"/>
</dbReference>
<dbReference type="PANTHER" id="PTHR46796:SF15">
    <property type="entry name" value="BLL1074 PROTEIN"/>
    <property type="match status" value="1"/>
</dbReference>
<dbReference type="PANTHER" id="PTHR46796">
    <property type="entry name" value="HTH-TYPE TRANSCRIPTIONAL ACTIVATOR RHAS-RELATED"/>
    <property type="match status" value="1"/>
</dbReference>
<evidence type="ECO:0000256" key="2">
    <source>
        <dbReference type="ARBA" id="ARBA00023125"/>
    </source>
</evidence>
<evidence type="ECO:0000313" key="7">
    <source>
        <dbReference type="Proteomes" id="UP000501240"/>
    </source>
</evidence>
<dbReference type="InterPro" id="IPR018060">
    <property type="entry name" value="HTH_AraC"/>
</dbReference>
<protein>
    <submittedName>
        <fullName evidence="6">AraC family transcriptional regulator</fullName>
    </submittedName>
</protein>
<dbReference type="SMART" id="SM00342">
    <property type="entry name" value="HTH_ARAC"/>
    <property type="match status" value="1"/>
</dbReference>
<reference evidence="6 7" key="1">
    <citation type="submission" date="2020-05" db="EMBL/GenBank/DDBJ databases">
        <title>Actinomadura verrucosospora NRRL-B18236 (PFL_A860) Genome sequencing and assembly.</title>
        <authorList>
            <person name="Samborskyy M."/>
        </authorList>
    </citation>
    <scope>NUCLEOTIDE SEQUENCE [LARGE SCALE GENOMIC DNA]</scope>
    <source>
        <strain evidence="6 7">NRRL:B18236</strain>
    </source>
</reference>
<evidence type="ECO:0000256" key="3">
    <source>
        <dbReference type="ARBA" id="ARBA00023163"/>
    </source>
</evidence>
<dbReference type="InterPro" id="IPR050204">
    <property type="entry name" value="AraC_XylS_family_regulators"/>
</dbReference>
<organism evidence="6 7">
    <name type="scientific">Actinomadura verrucosospora</name>
    <dbReference type="NCBI Taxonomy" id="46165"/>
    <lineage>
        <taxon>Bacteria</taxon>
        <taxon>Bacillati</taxon>
        <taxon>Actinomycetota</taxon>
        <taxon>Actinomycetes</taxon>
        <taxon>Streptosporangiales</taxon>
        <taxon>Thermomonosporaceae</taxon>
        <taxon>Actinomadura</taxon>
    </lineage>
</organism>
<gene>
    <name evidence="6" type="ORF">ACTIVE_2478</name>
</gene>
<dbReference type="GO" id="GO:0043565">
    <property type="term" value="F:sequence-specific DNA binding"/>
    <property type="evidence" value="ECO:0007669"/>
    <property type="project" value="InterPro"/>
</dbReference>
<evidence type="ECO:0000259" key="5">
    <source>
        <dbReference type="PROSITE" id="PS01124"/>
    </source>
</evidence>
<feature type="region of interest" description="Disordered" evidence="4">
    <location>
        <begin position="273"/>
        <end position="293"/>
    </location>
</feature>
<accession>A0A7D3VRD2</accession>
<proteinExistence type="predicted"/>
<dbReference type="Gene3D" id="1.10.10.60">
    <property type="entry name" value="Homeodomain-like"/>
    <property type="match status" value="1"/>
</dbReference>
<name>A0A7D3VRD2_ACTVE</name>
<keyword evidence="7" id="KW-1185">Reference proteome</keyword>
<dbReference type="Pfam" id="PF12833">
    <property type="entry name" value="HTH_18"/>
    <property type="match status" value="1"/>
</dbReference>
<feature type="domain" description="HTH araC/xylS-type" evidence="5">
    <location>
        <begin position="181"/>
        <end position="265"/>
    </location>
</feature>
<keyword evidence="3" id="KW-0804">Transcription</keyword>
<evidence type="ECO:0000256" key="4">
    <source>
        <dbReference type="SAM" id="MobiDB-lite"/>
    </source>
</evidence>